<evidence type="ECO:0000313" key="2">
    <source>
        <dbReference type="Proteomes" id="UP000663831"/>
    </source>
</evidence>
<reference evidence="1" key="1">
    <citation type="submission" date="2021-01" db="EMBL/GenBank/DDBJ databases">
        <authorList>
            <person name="Kaushik A."/>
        </authorList>
    </citation>
    <scope>NUCLEOTIDE SEQUENCE</scope>
    <source>
        <strain evidence="1">AG3-1AP</strain>
    </source>
</reference>
<comment type="caution">
    <text evidence="1">The sequence shown here is derived from an EMBL/GenBank/DDBJ whole genome shotgun (WGS) entry which is preliminary data.</text>
</comment>
<dbReference type="EMBL" id="CAJMWV010005127">
    <property type="protein sequence ID" value="CAE6508373.1"/>
    <property type="molecule type" value="Genomic_DNA"/>
</dbReference>
<accession>A0A8H3HHG5</accession>
<sequence length="134" mass="15682">MPFNIVSALHKNTMLFLYFIPQPVSLMNVSQHLQERDELWFPRELDGLVHRVEIYSLGMSLGFNVIKEEVGDIRSRLEELHKSGDEAALNTWKGERMAAVKERARQVYAIHCFFTHWDYSQRLNNLQDVSFPTS</sequence>
<organism evidence="1 2">
    <name type="scientific">Rhizoctonia solani</name>
    <dbReference type="NCBI Taxonomy" id="456999"/>
    <lineage>
        <taxon>Eukaryota</taxon>
        <taxon>Fungi</taxon>
        <taxon>Dikarya</taxon>
        <taxon>Basidiomycota</taxon>
        <taxon>Agaricomycotina</taxon>
        <taxon>Agaricomycetes</taxon>
        <taxon>Cantharellales</taxon>
        <taxon>Ceratobasidiaceae</taxon>
        <taxon>Rhizoctonia</taxon>
    </lineage>
</organism>
<gene>
    <name evidence="1" type="ORF">RDB_LOCUS128018</name>
</gene>
<proteinExistence type="predicted"/>
<name>A0A8H3HHG5_9AGAM</name>
<dbReference type="Proteomes" id="UP000663831">
    <property type="component" value="Unassembled WGS sequence"/>
</dbReference>
<dbReference type="AlphaFoldDB" id="A0A8H3HHG5"/>
<protein>
    <submittedName>
        <fullName evidence="1">Uncharacterized protein</fullName>
    </submittedName>
</protein>
<evidence type="ECO:0000313" key="1">
    <source>
        <dbReference type="EMBL" id="CAE6508373.1"/>
    </source>
</evidence>